<name>A0A7N6A8R6_ANATE</name>
<dbReference type="PANTHER" id="PTHR15228:SF7">
    <property type="entry name" value="RHO GTPASE-ACTIVATING PROTEIN 29"/>
    <property type="match status" value="1"/>
</dbReference>
<feature type="region of interest" description="Disordered" evidence="9">
    <location>
        <begin position="440"/>
        <end position="522"/>
    </location>
</feature>
<feature type="compositionally biased region" description="Low complexity" evidence="9">
    <location>
        <begin position="447"/>
        <end position="463"/>
    </location>
</feature>
<protein>
    <recommendedName>
        <fullName evidence="6">Rho GTPase-activating protein 29</fullName>
    </recommendedName>
    <alternativeName>
        <fullName evidence="7">Rho-type GTPase-activating protein 29</fullName>
    </alternativeName>
</protein>
<dbReference type="Pfam" id="PF22699">
    <property type="entry name" value="GMIP-like_FCH"/>
    <property type="match status" value="1"/>
</dbReference>
<dbReference type="Gene3D" id="1.20.1270.60">
    <property type="entry name" value="Arfaptin homology (AH) domain/BAR domain"/>
    <property type="match status" value="1"/>
</dbReference>
<dbReference type="CDD" id="cd20816">
    <property type="entry name" value="C1_GMIP-like"/>
    <property type="match status" value="1"/>
</dbReference>
<dbReference type="PANTHER" id="PTHR15228">
    <property type="entry name" value="SPERMATHECAL PHYSIOLOGY VARIANT"/>
    <property type="match status" value="1"/>
</dbReference>
<keyword evidence="4" id="KW-0862">Zinc</keyword>
<dbReference type="InterPro" id="IPR054713">
    <property type="entry name" value="GMIP/FCHO2-like_FCH"/>
</dbReference>
<evidence type="ECO:0000256" key="6">
    <source>
        <dbReference type="ARBA" id="ARBA00040783"/>
    </source>
</evidence>
<feature type="region of interest" description="Disordered" evidence="9">
    <location>
        <begin position="1089"/>
        <end position="1176"/>
    </location>
</feature>
<dbReference type="Ensembl" id="ENSATET00000044044.1">
    <property type="protein sequence ID" value="ENSATEP00000044502.1"/>
    <property type="gene ID" value="ENSATEG00000021481.3"/>
</dbReference>
<dbReference type="PROSITE" id="PS51741">
    <property type="entry name" value="F_BAR"/>
    <property type="match status" value="1"/>
</dbReference>
<evidence type="ECO:0000259" key="12">
    <source>
        <dbReference type="PROSITE" id="PS51741"/>
    </source>
</evidence>
<keyword evidence="5 8" id="KW-0175">Coiled coil</keyword>
<feature type="compositionally biased region" description="Polar residues" evidence="9">
    <location>
        <begin position="1137"/>
        <end position="1153"/>
    </location>
</feature>
<dbReference type="Pfam" id="PF00620">
    <property type="entry name" value="RhoGAP"/>
    <property type="match status" value="1"/>
</dbReference>
<accession>A0A7N6A8R6</accession>
<dbReference type="InterPro" id="IPR046349">
    <property type="entry name" value="C1-like_sf"/>
</dbReference>
<organism evidence="13 14">
    <name type="scientific">Anabas testudineus</name>
    <name type="common">Climbing perch</name>
    <name type="synonym">Anthias testudineus</name>
    <dbReference type="NCBI Taxonomy" id="64144"/>
    <lineage>
        <taxon>Eukaryota</taxon>
        <taxon>Metazoa</taxon>
        <taxon>Chordata</taxon>
        <taxon>Craniata</taxon>
        <taxon>Vertebrata</taxon>
        <taxon>Euteleostomi</taxon>
        <taxon>Actinopterygii</taxon>
        <taxon>Neopterygii</taxon>
        <taxon>Teleostei</taxon>
        <taxon>Neoteleostei</taxon>
        <taxon>Acanthomorphata</taxon>
        <taxon>Anabantaria</taxon>
        <taxon>Anabantiformes</taxon>
        <taxon>Anabantoidei</taxon>
        <taxon>Anabantidae</taxon>
        <taxon>Anabas</taxon>
    </lineage>
</organism>
<dbReference type="PROSITE" id="PS50238">
    <property type="entry name" value="RHOGAP"/>
    <property type="match status" value="1"/>
</dbReference>
<dbReference type="FunFam" id="1.10.555.10:FF:000016">
    <property type="entry name" value="Rho GTPase activating protein 29"/>
    <property type="match status" value="1"/>
</dbReference>
<evidence type="ECO:0000313" key="13">
    <source>
        <dbReference type="Ensembl" id="ENSATEP00000044502.1"/>
    </source>
</evidence>
<evidence type="ECO:0000313" key="14">
    <source>
        <dbReference type="Proteomes" id="UP000265040"/>
    </source>
</evidence>
<feature type="domain" description="Phorbol-ester/DAG-type" evidence="10">
    <location>
        <begin position="519"/>
        <end position="564"/>
    </location>
</feature>
<evidence type="ECO:0000256" key="8">
    <source>
        <dbReference type="PROSITE-ProRule" id="PRU01077"/>
    </source>
</evidence>
<reference evidence="13" key="3">
    <citation type="submission" date="2025-09" db="UniProtKB">
        <authorList>
            <consortium name="Ensembl"/>
        </authorList>
    </citation>
    <scope>IDENTIFICATION</scope>
</reference>
<dbReference type="PROSITE" id="PS00479">
    <property type="entry name" value="ZF_DAG_PE_1"/>
    <property type="match status" value="1"/>
</dbReference>
<evidence type="ECO:0000256" key="7">
    <source>
        <dbReference type="ARBA" id="ARBA00042921"/>
    </source>
</evidence>
<dbReference type="InterPro" id="IPR000198">
    <property type="entry name" value="RhoGAP_dom"/>
</dbReference>
<evidence type="ECO:0000256" key="2">
    <source>
        <dbReference type="ARBA" id="ARBA00022723"/>
    </source>
</evidence>
<evidence type="ECO:0000256" key="4">
    <source>
        <dbReference type="ARBA" id="ARBA00022833"/>
    </source>
</evidence>
<feature type="domain" description="F-BAR" evidence="12">
    <location>
        <begin position="136"/>
        <end position="399"/>
    </location>
</feature>
<feature type="region of interest" description="Disordered" evidence="9">
    <location>
        <begin position="285"/>
        <end position="306"/>
    </location>
</feature>
<dbReference type="Pfam" id="PF00130">
    <property type="entry name" value="C1_1"/>
    <property type="match status" value="1"/>
</dbReference>
<dbReference type="Gene3D" id="1.10.555.10">
    <property type="entry name" value="Rho GTPase activation protein"/>
    <property type="match status" value="1"/>
</dbReference>
<keyword evidence="14" id="KW-1185">Reference proteome</keyword>
<feature type="compositionally biased region" description="Basic and acidic residues" evidence="9">
    <location>
        <begin position="285"/>
        <end position="295"/>
    </location>
</feature>
<keyword evidence="3" id="KW-0863">Zinc-finger</keyword>
<dbReference type="SUPFAM" id="SSF48350">
    <property type="entry name" value="GTPase activation domain, GAP"/>
    <property type="match status" value="1"/>
</dbReference>
<dbReference type="SUPFAM" id="SSF57889">
    <property type="entry name" value="Cysteine-rich domain"/>
    <property type="match status" value="1"/>
</dbReference>
<dbReference type="PROSITE" id="PS50081">
    <property type="entry name" value="ZF_DAG_PE_2"/>
    <property type="match status" value="1"/>
</dbReference>
<reference evidence="13" key="2">
    <citation type="submission" date="2025-08" db="UniProtKB">
        <authorList>
            <consortium name="Ensembl"/>
        </authorList>
    </citation>
    <scope>IDENTIFICATION</scope>
</reference>
<dbReference type="GO" id="GO:0007165">
    <property type="term" value="P:signal transduction"/>
    <property type="evidence" value="ECO:0007669"/>
    <property type="project" value="InterPro"/>
</dbReference>
<dbReference type="Proteomes" id="UP000265040">
    <property type="component" value="Chromosome 2"/>
</dbReference>
<feature type="compositionally biased region" description="Acidic residues" evidence="9">
    <location>
        <begin position="1090"/>
        <end position="1132"/>
    </location>
</feature>
<dbReference type="InterPro" id="IPR002219">
    <property type="entry name" value="PKC_DAG/PE"/>
</dbReference>
<feature type="compositionally biased region" description="Basic and acidic residues" evidence="9">
    <location>
        <begin position="1164"/>
        <end position="1176"/>
    </location>
</feature>
<dbReference type="GO" id="GO:0051056">
    <property type="term" value="P:regulation of small GTPase mediated signal transduction"/>
    <property type="evidence" value="ECO:0007669"/>
    <property type="project" value="UniProtKB-ARBA"/>
</dbReference>
<dbReference type="GeneTree" id="ENSGT00950000183110"/>
<evidence type="ECO:0000256" key="5">
    <source>
        <dbReference type="ARBA" id="ARBA00023054"/>
    </source>
</evidence>
<evidence type="ECO:0000256" key="9">
    <source>
        <dbReference type="SAM" id="MobiDB-lite"/>
    </source>
</evidence>
<dbReference type="GO" id="GO:0005829">
    <property type="term" value="C:cytosol"/>
    <property type="evidence" value="ECO:0007669"/>
    <property type="project" value="UniProtKB-ARBA"/>
</dbReference>
<dbReference type="InterPro" id="IPR008936">
    <property type="entry name" value="Rho_GTPase_activation_prot"/>
</dbReference>
<evidence type="ECO:0000259" key="11">
    <source>
        <dbReference type="PROSITE" id="PS50238"/>
    </source>
</evidence>
<dbReference type="Pfam" id="PF24235">
    <property type="entry name" value="RHG29_45_N"/>
    <property type="match status" value="1"/>
</dbReference>
<dbReference type="AlphaFoldDB" id="A0A7N6A8R6"/>
<evidence type="ECO:0000256" key="3">
    <source>
        <dbReference type="ARBA" id="ARBA00022771"/>
    </source>
</evidence>
<dbReference type="InterPro" id="IPR031160">
    <property type="entry name" value="F_BAR_dom"/>
</dbReference>
<keyword evidence="1" id="KW-0343">GTPase activation</keyword>
<evidence type="ECO:0000259" key="10">
    <source>
        <dbReference type="PROSITE" id="PS50081"/>
    </source>
</evidence>
<dbReference type="InterPro" id="IPR051025">
    <property type="entry name" value="RhoGAP"/>
</dbReference>
<proteinExistence type="predicted"/>
<dbReference type="SUPFAM" id="SSF103657">
    <property type="entry name" value="BAR/IMD domain-like"/>
    <property type="match status" value="1"/>
</dbReference>
<dbReference type="SMART" id="SM00324">
    <property type="entry name" value="RhoGAP"/>
    <property type="match status" value="1"/>
</dbReference>
<keyword evidence="2" id="KW-0479">Metal-binding</keyword>
<dbReference type="SMART" id="SM00109">
    <property type="entry name" value="C1"/>
    <property type="match status" value="1"/>
</dbReference>
<sequence>MKPSFHFLDHQDCLHQAVHERLGELLRVLKAIIAKHQSLNSVDIFSTAGTVIATVKGVNFKEVTEENKRKLFGEIYAAIDKLAFTFGNVVSDFLMGDAENGSVLGLPLTKRSRVRKSLLSHYSLAALTPHIYTVTSLFTIQPILEFVLLPLSLLLYAKAWSKYTKELLAWVEKRVSMGELELSYAKMAESAKTLASQQEFMPFREIYMNAFKNDIEYSQLVLHTAAVLQSNKFIQPLQARKNELDKLRKEVKEQWQREQKKMHEADSALKKARLMQAQRQEEYEKAKVSTSRLEEEQGAAGAKQLEKRRRLEEEALQKAEEAKEHCKACQIDVGEKRVDLANTKSKIITQIREMVSQCDLTLKAVTVNWFQLQQAQVVSLPVNHQSLCENAKLYEPGQRYIDFVRSLPTDGPHVFSSNYEICFHPALRIQAPFRPWAAASQGSGMCSDSESAGGSSESRSMDSPTASPGDFKRRLPRTPSTGTMSSADDLDEREPPSPSDNGDSPGPFRNTQMSKAAQTHKLRKLRAPSKCRECDGLVVFHGAECEECSLACHKKCLETLAIQCGHKKLQGRLHLFGIDFTQVAKNSQDGIPFIIRKCTSEIENRALNIKGIYRVNGAKSRVEKLCQAFENGKDLVELSDLSPHDISNVLKLYLRQLPEPLVLFRFYNDFIDLAKESQSIIVEELELLRLSPTPVSPAQVSVDLNRVLFKIKDLLRQLPSPHYKTLQFLIEHLHRVTERSEENKMTASNLGIIFGPTLIKPRQADAEVSLSSLVDYPYQALIVELLIRHYQMVFDTPVSPLSGTSPAEVDAQRSLTLKEKEQQLSRHSKSLGDIKEVISGSKVYKRHSSIIPSSNLLADEVDSETVSEVLSSSVPKSAERGLCRSQHITITRVQLRHPRKPSSRPFSMPAERVHGRGRVDENNTRNSIDQDAMKGDGFDLSIKKVDETENTKVRVATHYRRTYIDTQTLRRTWDKQYKHEVSSKTIGFIASSPTDSAPVDTSNLSTSVPSALSLGTTGSTISTMFPSRPYTVTVRPSRTLRGEENLSKYSPISAAFRAPRTLQPPPGTFYKPPSGCKAKALQNCLLANSAEEEDEEEEDDDDEEEEEEEEEEELGIELEVSVDEPLEEEEDVAAEHTITSPSSSPEELGQNQAKLVYQRPRPRRLQEVEHREAHFV</sequence>
<dbReference type="InterPro" id="IPR057028">
    <property type="entry name" value="RHG29_45_N"/>
</dbReference>
<reference evidence="13" key="1">
    <citation type="submission" date="2021-04" db="EMBL/GenBank/DDBJ databases">
        <authorList>
            <consortium name="Wellcome Sanger Institute Data Sharing"/>
        </authorList>
    </citation>
    <scope>NUCLEOTIDE SEQUENCE [LARGE SCALE GENOMIC DNA]</scope>
</reference>
<dbReference type="GO" id="GO:0005096">
    <property type="term" value="F:GTPase activator activity"/>
    <property type="evidence" value="ECO:0007669"/>
    <property type="project" value="UniProtKB-KW"/>
</dbReference>
<dbReference type="GO" id="GO:0008270">
    <property type="term" value="F:zinc ion binding"/>
    <property type="evidence" value="ECO:0007669"/>
    <property type="project" value="UniProtKB-KW"/>
</dbReference>
<evidence type="ECO:0000256" key="1">
    <source>
        <dbReference type="ARBA" id="ARBA00022468"/>
    </source>
</evidence>
<feature type="domain" description="Rho-GAP" evidence="11">
    <location>
        <begin position="578"/>
        <end position="794"/>
    </location>
</feature>
<dbReference type="InterPro" id="IPR027267">
    <property type="entry name" value="AH/BAR_dom_sf"/>
</dbReference>